<evidence type="ECO:0000313" key="2">
    <source>
        <dbReference type="EMBL" id="MBE1533719.1"/>
    </source>
</evidence>
<proteinExistence type="predicted"/>
<evidence type="ECO:0000256" key="1">
    <source>
        <dbReference type="SAM" id="Phobius"/>
    </source>
</evidence>
<comment type="caution">
    <text evidence="2">The sequence shown here is derived from an EMBL/GenBank/DDBJ whole genome shotgun (WGS) entry which is preliminary data.</text>
</comment>
<feature type="transmembrane region" description="Helical" evidence="1">
    <location>
        <begin position="41"/>
        <end position="60"/>
    </location>
</feature>
<dbReference type="RefSeq" id="WP_192760214.1">
    <property type="nucleotide sequence ID" value="NZ_JADBDZ010000001.1"/>
</dbReference>
<sequence length="76" mass="8177">MRLPNPMDDLSVAYLRAVLDDRLARLRDDEERSRGASAIEWAIITAILAAIAIAIGGIIMTKVQDKANSINTGPTG</sequence>
<keyword evidence="1" id="KW-0472">Membrane</keyword>
<keyword evidence="1" id="KW-0812">Transmembrane</keyword>
<dbReference type="Proteomes" id="UP000627838">
    <property type="component" value="Unassembled WGS sequence"/>
</dbReference>
<accession>A0ABR9JT17</accession>
<keyword evidence="1" id="KW-1133">Transmembrane helix</keyword>
<protein>
    <submittedName>
        <fullName evidence="2">Flp pilus assembly pilin Flp</fullName>
    </submittedName>
</protein>
<organism evidence="2 3">
    <name type="scientific">Actinomadura algeriensis</name>
    <dbReference type="NCBI Taxonomy" id="1679523"/>
    <lineage>
        <taxon>Bacteria</taxon>
        <taxon>Bacillati</taxon>
        <taxon>Actinomycetota</taxon>
        <taxon>Actinomycetes</taxon>
        <taxon>Streptosporangiales</taxon>
        <taxon>Thermomonosporaceae</taxon>
        <taxon>Actinomadura</taxon>
    </lineage>
</organism>
<name>A0ABR9JT17_9ACTN</name>
<gene>
    <name evidence="2" type="ORF">H4W34_003552</name>
</gene>
<dbReference type="EMBL" id="JADBDZ010000001">
    <property type="protein sequence ID" value="MBE1533719.1"/>
    <property type="molecule type" value="Genomic_DNA"/>
</dbReference>
<reference evidence="2 3" key="1">
    <citation type="submission" date="2020-10" db="EMBL/GenBank/DDBJ databases">
        <title>Sequencing the genomes of 1000 actinobacteria strains.</title>
        <authorList>
            <person name="Klenk H.-P."/>
        </authorList>
    </citation>
    <scope>NUCLEOTIDE SEQUENCE [LARGE SCALE GENOMIC DNA]</scope>
    <source>
        <strain evidence="2 3">DSM 46744</strain>
    </source>
</reference>
<keyword evidence="3" id="KW-1185">Reference proteome</keyword>
<evidence type="ECO:0000313" key="3">
    <source>
        <dbReference type="Proteomes" id="UP000627838"/>
    </source>
</evidence>